<dbReference type="RefSeq" id="WP_145201163.1">
    <property type="nucleotide sequence ID" value="NZ_CP036267.1"/>
</dbReference>
<evidence type="ECO:0000256" key="2">
    <source>
        <dbReference type="SAM" id="Phobius"/>
    </source>
</evidence>
<feature type="compositionally biased region" description="Basic and acidic residues" evidence="1">
    <location>
        <begin position="542"/>
        <end position="558"/>
    </location>
</feature>
<name>A0A517QQV4_9PLAN</name>
<dbReference type="InterPro" id="IPR010090">
    <property type="entry name" value="Phage_tape_meas"/>
</dbReference>
<keyword evidence="2" id="KW-1133">Transmembrane helix</keyword>
<keyword evidence="2" id="KW-0812">Transmembrane</keyword>
<protein>
    <submittedName>
        <fullName evidence="3">Uncharacterized protein</fullName>
    </submittedName>
</protein>
<proteinExistence type="predicted"/>
<feature type="compositionally biased region" description="Basic and acidic residues" evidence="1">
    <location>
        <begin position="650"/>
        <end position="660"/>
    </location>
</feature>
<feature type="transmembrane region" description="Helical" evidence="2">
    <location>
        <begin position="329"/>
        <end position="348"/>
    </location>
</feature>
<dbReference type="EMBL" id="CP036267">
    <property type="protein sequence ID" value="QDT33975.1"/>
    <property type="molecule type" value="Genomic_DNA"/>
</dbReference>
<feature type="transmembrane region" description="Helical" evidence="2">
    <location>
        <begin position="300"/>
        <end position="322"/>
    </location>
</feature>
<organism evidence="3 4">
    <name type="scientific">Thalassoglobus polymorphus</name>
    <dbReference type="NCBI Taxonomy" id="2527994"/>
    <lineage>
        <taxon>Bacteria</taxon>
        <taxon>Pseudomonadati</taxon>
        <taxon>Planctomycetota</taxon>
        <taxon>Planctomycetia</taxon>
        <taxon>Planctomycetales</taxon>
        <taxon>Planctomycetaceae</taxon>
        <taxon>Thalassoglobus</taxon>
    </lineage>
</organism>
<evidence type="ECO:0000256" key="1">
    <source>
        <dbReference type="SAM" id="MobiDB-lite"/>
    </source>
</evidence>
<evidence type="ECO:0000313" key="3">
    <source>
        <dbReference type="EMBL" id="QDT33975.1"/>
    </source>
</evidence>
<gene>
    <name evidence="3" type="ORF">Mal48_32320</name>
</gene>
<dbReference type="NCBIfam" id="TIGR01760">
    <property type="entry name" value="tape_meas_TP901"/>
    <property type="match status" value="1"/>
</dbReference>
<feature type="region of interest" description="Disordered" evidence="1">
    <location>
        <begin position="524"/>
        <end position="570"/>
    </location>
</feature>
<accession>A0A517QQV4</accession>
<evidence type="ECO:0000313" key="4">
    <source>
        <dbReference type="Proteomes" id="UP000315724"/>
    </source>
</evidence>
<feature type="compositionally biased region" description="Basic and acidic residues" evidence="1">
    <location>
        <begin position="524"/>
        <end position="534"/>
    </location>
</feature>
<keyword evidence="2" id="KW-0472">Membrane</keyword>
<dbReference type="OrthoDB" id="292050at2"/>
<dbReference type="KEGG" id="tpol:Mal48_32320"/>
<feature type="region of interest" description="Disordered" evidence="1">
    <location>
        <begin position="643"/>
        <end position="662"/>
    </location>
</feature>
<feature type="transmembrane region" description="Helical" evidence="2">
    <location>
        <begin position="273"/>
        <end position="294"/>
    </location>
</feature>
<dbReference type="AlphaFoldDB" id="A0A517QQV4"/>
<reference evidence="3 4" key="1">
    <citation type="submission" date="2019-02" db="EMBL/GenBank/DDBJ databases">
        <title>Deep-cultivation of Planctomycetes and their phenomic and genomic characterization uncovers novel biology.</title>
        <authorList>
            <person name="Wiegand S."/>
            <person name="Jogler M."/>
            <person name="Boedeker C."/>
            <person name="Pinto D."/>
            <person name="Vollmers J."/>
            <person name="Rivas-Marin E."/>
            <person name="Kohn T."/>
            <person name="Peeters S.H."/>
            <person name="Heuer A."/>
            <person name="Rast P."/>
            <person name="Oberbeckmann S."/>
            <person name="Bunk B."/>
            <person name="Jeske O."/>
            <person name="Meyerdierks A."/>
            <person name="Storesund J.E."/>
            <person name="Kallscheuer N."/>
            <person name="Luecker S."/>
            <person name="Lage O.M."/>
            <person name="Pohl T."/>
            <person name="Merkel B.J."/>
            <person name="Hornburger P."/>
            <person name="Mueller R.-W."/>
            <person name="Bruemmer F."/>
            <person name="Labrenz M."/>
            <person name="Spormann A.M."/>
            <person name="Op den Camp H."/>
            <person name="Overmann J."/>
            <person name="Amann R."/>
            <person name="Jetten M.S.M."/>
            <person name="Mascher T."/>
            <person name="Medema M.H."/>
            <person name="Devos D.P."/>
            <person name="Kaster A.-K."/>
            <person name="Ovreas L."/>
            <person name="Rohde M."/>
            <person name="Galperin M.Y."/>
            <person name="Jogler C."/>
        </authorList>
    </citation>
    <scope>NUCLEOTIDE SEQUENCE [LARGE SCALE GENOMIC DNA]</scope>
    <source>
        <strain evidence="3 4">Mal48</strain>
    </source>
</reference>
<sequence length="677" mass="72023">MATASGIRAGRAFVELFADDSKLVRGLNAAKKRLQAFGSSVRAIGARMFAAGAVVAGPLSLAVKAASDMEETMNKFNVVFGNNADAMKAWGDQFAGQIGRSKKQIADFLAGTQDLLVPIGFEAGAAREMSQQLTGLAIDLASFNNMADADVLRDLHAALTGSGEVMKKYGVLVNEAAVKQELLNQGIDKNSASEQQKVLARLAIILRGTTAAQGDAARSAGSFANQMKALKAKVDDAAVEIGSALLPVVTPLVTKLASAVQIVADWIKQNSGLVVSIAKIAAVVAAAGLAFIVIGTAVSGFGATLGAIATVITTVGSAIGLVGSMIAALLSPIGLVIAGIAGLATYLLTSTQAGGEALSWLGNRFTALKDTALAAWKGIGDALAAGDLGLAAKILWLTLKMEWQKGVNALNQTWVKVKEFFLATWTEAVFGAASIATNAWAGLQAGWTETVDVMRDAWSMFTTFIAKNWNRVVGFLKQAWQKLKSLVTGEDSSAVQSQIDAETARMNQQLDDRRNRDIFEREQRRRSRLSEIEGQRTGTLDELNRQREAEHERRRDQFSGDLEQSESALAQARREWQQAIELAARKREEAAADDPAPERLTKPDELLQQLQSQLSGAGDQLQQTQDKVSVSGSFNAAAIRGLSAGNPQERTARASEETAKNTKRILQEAQHGGLTFA</sequence>
<keyword evidence="4" id="KW-1185">Reference proteome</keyword>
<dbReference type="Proteomes" id="UP000315724">
    <property type="component" value="Chromosome"/>
</dbReference>